<dbReference type="AlphaFoldDB" id="A0A0M0JBA0"/>
<dbReference type="EMBL" id="JWZX01003158">
    <property type="protein sequence ID" value="KOO23770.1"/>
    <property type="molecule type" value="Genomic_DNA"/>
</dbReference>
<keyword evidence="1" id="KW-0472">Membrane</keyword>
<evidence type="ECO:0000313" key="3">
    <source>
        <dbReference type="Proteomes" id="UP000037460"/>
    </source>
</evidence>
<organism evidence="2 3">
    <name type="scientific">Chrysochromulina tobinii</name>
    <dbReference type="NCBI Taxonomy" id="1460289"/>
    <lineage>
        <taxon>Eukaryota</taxon>
        <taxon>Haptista</taxon>
        <taxon>Haptophyta</taxon>
        <taxon>Prymnesiophyceae</taxon>
        <taxon>Prymnesiales</taxon>
        <taxon>Chrysochromulinaceae</taxon>
        <taxon>Chrysochromulina</taxon>
    </lineage>
</organism>
<protein>
    <submittedName>
        <fullName evidence="2">Uncharacterized protein</fullName>
    </submittedName>
</protein>
<feature type="transmembrane region" description="Helical" evidence="1">
    <location>
        <begin position="86"/>
        <end position="106"/>
    </location>
</feature>
<reference evidence="3" key="1">
    <citation type="journal article" date="2015" name="PLoS Genet.">
        <title>Genome Sequence and Transcriptome Analyses of Chrysochromulina tobin: Metabolic Tools for Enhanced Algal Fitness in the Prominent Order Prymnesiales (Haptophyceae).</title>
        <authorList>
            <person name="Hovde B.T."/>
            <person name="Deodato C.R."/>
            <person name="Hunsperger H.M."/>
            <person name="Ryken S.A."/>
            <person name="Yost W."/>
            <person name="Jha R.K."/>
            <person name="Patterson J."/>
            <person name="Monnat R.J. Jr."/>
            <person name="Barlow S.B."/>
            <person name="Starkenburg S.R."/>
            <person name="Cattolico R.A."/>
        </authorList>
    </citation>
    <scope>NUCLEOTIDE SEQUENCE</scope>
    <source>
        <strain evidence="3">CCMP291</strain>
    </source>
</reference>
<keyword evidence="3" id="KW-1185">Reference proteome</keyword>
<keyword evidence="1" id="KW-0812">Transmembrane</keyword>
<keyword evidence="1" id="KW-1133">Transmembrane helix</keyword>
<evidence type="ECO:0000256" key="1">
    <source>
        <dbReference type="SAM" id="Phobius"/>
    </source>
</evidence>
<gene>
    <name evidence="2" type="ORF">Ctob_000858</name>
</gene>
<accession>A0A0M0JBA0</accession>
<feature type="transmembrane region" description="Helical" evidence="1">
    <location>
        <begin position="29"/>
        <end position="47"/>
    </location>
</feature>
<sequence>MWNVLCFWLAVAIMLLNLLLPFGGALGDLIGVTFRYLAAYTLHFAFVRVPTRRWMLIALILLALYTSMCILAVFTVLFLVTAVTSFVSATANGLLLFYSYQIYMSLEDGAGATMDML</sequence>
<proteinExistence type="predicted"/>
<dbReference type="Proteomes" id="UP000037460">
    <property type="component" value="Unassembled WGS sequence"/>
</dbReference>
<comment type="caution">
    <text evidence="2">The sequence shown here is derived from an EMBL/GenBank/DDBJ whole genome shotgun (WGS) entry which is preliminary data.</text>
</comment>
<evidence type="ECO:0000313" key="2">
    <source>
        <dbReference type="EMBL" id="KOO23770.1"/>
    </source>
</evidence>
<name>A0A0M0JBA0_9EUKA</name>
<feature type="transmembrane region" description="Helical" evidence="1">
    <location>
        <begin position="54"/>
        <end position="80"/>
    </location>
</feature>